<reference evidence="1" key="1">
    <citation type="submission" date="2008-06" db="EMBL/GenBank/DDBJ databases">
        <authorList>
            <person name="Lorenzi H."/>
            <person name="Inman J."/>
            <person name="Miller J."/>
            <person name="Schobel S."/>
            <person name="Amedeo P."/>
            <person name="Caler E.V."/>
            <person name="da Silva J."/>
        </authorList>
    </citation>
    <scope>NUCLEOTIDE SEQUENCE [LARGE SCALE GENOMIC DNA]</scope>
    <source>
        <strain evidence="1">RN66</strain>
    </source>
</reference>
<dbReference type="AlphaFoldDB" id="B6AH88"/>
<evidence type="ECO:0000313" key="1">
    <source>
        <dbReference type="EMBL" id="EEA07583.1"/>
    </source>
</evidence>
<name>B6AH88_CRYMR</name>
<dbReference type="VEuPathDB" id="CryptoDB:CMU_005060"/>
<dbReference type="GeneID" id="6997238"/>
<protein>
    <submittedName>
        <fullName evidence="1">Uncharacterized protein</fullName>
    </submittedName>
</protein>
<dbReference type="EMBL" id="DS989734">
    <property type="protein sequence ID" value="EEA07583.1"/>
    <property type="molecule type" value="Genomic_DNA"/>
</dbReference>
<sequence length="157" mass="18329">METEIYHQFIIQYIMYSDLYLEIPFNYFVYERPKKCCMKVNYPCPLNHCSGTLLSPHIPTHSINFKGLEPSKIVIIPESLKEVSDTSLQVKECENCGVTLSNNLTYNKYIKSNSFIEGNKYKETKTNKNHNLDVPLIKKKKKLTKKTIYLLNNNLNI</sequence>
<proteinExistence type="predicted"/>
<dbReference type="OrthoDB" id="10303752at2759"/>
<dbReference type="RefSeq" id="XP_002141932.1">
    <property type="nucleotide sequence ID" value="XM_002141896.1"/>
</dbReference>
<keyword evidence="2" id="KW-1185">Reference proteome</keyword>
<evidence type="ECO:0000313" key="2">
    <source>
        <dbReference type="Proteomes" id="UP000001460"/>
    </source>
</evidence>
<gene>
    <name evidence="1" type="ORF">CMU_005060</name>
</gene>
<dbReference type="Proteomes" id="UP000001460">
    <property type="component" value="Unassembled WGS sequence"/>
</dbReference>
<organism evidence="1 2">
    <name type="scientific">Cryptosporidium muris (strain RN66)</name>
    <dbReference type="NCBI Taxonomy" id="441375"/>
    <lineage>
        <taxon>Eukaryota</taxon>
        <taxon>Sar</taxon>
        <taxon>Alveolata</taxon>
        <taxon>Apicomplexa</taxon>
        <taxon>Conoidasida</taxon>
        <taxon>Coccidia</taxon>
        <taxon>Eucoccidiorida</taxon>
        <taxon>Eimeriorina</taxon>
        <taxon>Cryptosporidiidae</taxon>
        <taxon>Cryptosporidium</taxon>
    </lineage>
</organism>
<accession>B6AH88</accession>